<feature type="transmembrane region" description="Helical" evidence="13">
    <location>
        <begin position="87"/>
        <end position="106"/>
    </location>
</feature>
<dbReference type="NCBIfam" id="TIGR02970">
    <property type="entry name" value="succ_dehyd_cytB"/>
    <property type="match status" value="1"/>
</dbReference>
<dbReference type="InterPro" id="IPR014314">
    <property type="entry name" value="Succ_DH_cytb556"/>
</dbReference>
<keyword evidence="5 12" id="KW-0349">Heme</keyword>
<comment type="similarity">
    <text evidence="3">Belongs to the cytochrome b560 family.</text>
</comment>
<evidence type="ECO:0000313" key="14">
    <source>
        <dbReference type="EMBL" id="BAV97477.1"/>
    </source>
</evidence>
<evidence type="ECO:0000256" key="4">
    <source>
        <dbReference type="ARBA" id="ARBA00020076"/>
    </source>
</evidence>
<dbReference type="Proteomes" id="UP000218824">
    <property type="component" value="Chromosome"/>
</dbReference>
<dbReference type="EMBL" id="AP014940">
    <property type="protein sequence ID" value="BAV97477.1"/>
    <property type="molecule type" value="Genomic_DNA"/>
</dbReference>
<evidence type="ECO:0000256" key="13">
    <source>
        <dbReference type="SAM" id="Phobius"/>
    </source>
</evidence>
<dbReference type="CDD" id="cd03499">
    <property type="entry name" value="SQR_TypeC_SdhC"/>
    <property type="match status" value="1"/>
</dbReference>
<feature type="binding site" description="axial binding residue" evidence="12">
    <location>
        <position position="61"/>
    </location>
    <ligand>
        <name>heme</name>
        <dbReference type="ChEBI" id="CHEBI:30413"/>
        <note>ligand shared with second transmembrane subunit</note>
    </ligand>
    <ligandPart>
        <name>Fe</name>
        <dbReference type="ChEBI" id="CHEBI:18248"/>
    </ligandPart>
</feature>
<evidence type="ECO:0000256" key="6">
    <source>
        <dbReference type="ARBA" id="ARBA00022692"/>
    </source>
</evidence>
<evidence type="ECO:0000256" key="9">
    <source>
        <dbReference type="ARBA" id="ARBA00023004"/>
    </source>
</evidence>
<comment type="function">
    <text evidence="1">Membrane-anchoring subunit of succinate dehydrogenase (SDH).</text>
</comment>
<evidence type="ECO:0000256" key="2">
    <source>
        <dbReference type="ARBA" id="ARBA00004370"/>
    </source>
</evidence>
<keyword evidence="8 13" id="KW-1133">Transmembrane helix</keyword>
<comment type="subcellular location">
    <subcellularLocation>
        <location evidence="2">Membrane</location>
    </subcellularLocation>
</comment>
<keyword evidence="6 13" id="KW-0812">Transmembrane</keyword>
<feature type="transmembrane region" description="Helical" evidence="13">
    <location>
        <begin position="46"/>
        <end position="66"/>
    </location>
</feature>
<dbReference type="Pfam" id="PF01127">
    <property type="entry name" value="Sdh_cyt"/>
    <property type="match status" value="1"/>
</dbReference>
<dbReference type="GO" id="GO:0006099">
    <property type="term" value="P:tricarboxylic acid cycle"/>
    <property type="evidence" value="ECO:0007669"/>
    <property type="project" value="InterPro"/>
</dbReference>
<evidence type="ECO:0000256" key="1">
    <source>
        <dbReference type="ARBA" id="ARBA00004050"/>
    </source>
</evidence>
<dbReference type="PANTHER" id="PTHR10978:SF5">
    <property type="entry name" value="SUCCINATE DEHYDROGENASE CYTOCHROME B560 SUBUNIT, MITOCHONDRIAL"/>
    <property type="match status" value="1"/>
</dbReference>
<comment type="subunit">
    <text evidence="11">Part of an enzyme complex containing four subunits: a flavoprotein, an iron-sulfur protein, plus two membrane-anchoring proteins, SdhC and SdhD. The complex can form homotrimers.</text>
</comment>
<keyword evidence="7 12" id="KW-0479">Metal-binding</keyword>
<dbReference type="GO" id="GO:0046872">
    <property type="term" value="F:metal ion binding"/>
    <property type="evidence" value="ECO:0007669"/>
    <property type="project" value="UniProtKB-KW"/>
</dbReference>
<organism evidence="14 15">
    <name type="scientific">Lysobacter enzymogenes</name>
    <dbReference type="NCBI Taxonomy" id="69"/>
    <lineage>
        <taxon>Bacteria</taxon>
        <taxon>Pseudomonadati</taxon>
        <taxon>Pseudomonadota</taxon>
        <taxon>Gammaproteobacteria</taxon>
        <taxon>Lysobacterales</taxon>
        <taxon>Lysobacteraceae</taxon>
        <taxon>Lysobacter</taxon>
    </lineage>
</organism>
<dbReference type="GO" id="GO:0009055">
    <property type="term" value="F:electron transfer activity"/>
    <property type="evidence" value="ECO:0007669"/>
    <property type="project" value="InterPro"/>
</dbReference>
<evidence type="ECO:0000256" key="11">
    <source>
        <dbReference type="ARBA" id="ARBA00025912"/>
    </source>
</evidence>
<name>A0AAU9AEH6_LYSEN</name>
<evidence type="ECO:0000256" key="10">
    <source>
        <dbReference type="ARBA" id="ARBA00023136"/>
    </source>
</evidence>
<evidence type="ECO:0000256" key="8">
    <source>
        <dbReference type="ARBA" id="ARBA00022989"/>
    </source>
</evidence>
<comment type="cofactor">
    <cofactor evidence="12">
        <name>heme</name>
        <dbReference type="ChEBI" id="CHEBI:30413"/>
    </cofactor>
    <text evidence="12">The heme is bound between the two transmembrane subunits.</text>
</comment>
<dbReference type="KEGG" id="lem:LEN_1990"/>
<keyword evidence="10 13" id="KW-0472">Membrane</keyword>
<dbReference type="InterPro" id="IPR034804">
    <property type="entry name" value="SQR/QFR_C/D"/>
</dbReference>
<evidence type="ECO:0000256" key="3">
    <source>
        <dbReference type="ARBA" id="ARBA00007244"/>
    </source>
</evidence>
<dbReference type="GO" id="GO:0016020">
    <property type="term" value="C:membrane"/>
    <property type="evidence" value="ECO:0007669"/>
    <property type="project" value="UniProtKB-SubCell"/>
</dbReference>
<gene>
    <name evidence="14" type="primary">sdhC</name>
    <name evidence="14" type="ORF">LEN_1990</name>
</gene>
<accession>A0AAU9AEH6</accession>
<proteinExistence type="inferred from homology"/>
<dbReference type="Gene3D" id="1.20.1300.10">
    <property type="entry name" value="Fumarate reductase/succinate dehydrogenase, transmembrane subunit"/>
    <property type="match status" value="1"/>
</dbReference>
<sequence>MVTSILHRATGVILSIGALLIAWGLTALAAGPEAWASFVACARSPLGFLILFGWTWAFAYHLINGIRHLVQDAGYGYKVQTFVRSGWVSVIGSLVLTALIWIVAMMSRGGA</sequence>
<keyword evidence="9 12" id="KW-0408">Iron</keyword>
<dbReference type="InterPro" id="IPR000701">
    <property type="entry name" value="SuccDH_FuR_B_TM-su"/>
</dbReference>
<evidence type="ECO:0000256" key="5">
    <source>
        <dbReference type="ARBA" id="ARBA00022617"/>
    </source>
</evidence>
<dbReference type="SUPFAM" id="SSF81343">
    <property type="entry name" value="Fumarate reductase respiratory complex transmembrane subunits"/>
    <property type="match status" value="1"/>
</dbReference>
<reference evidence="14 15" key="1">
    <citation type="journal article" date="2017" name="DNA Res.">
        <title>Complete genome sequence and expression profile of the commercial lytic enzyme producer Lysobacter enzymogenes M497-1.</title>
        <authorList>
            <person name="Takami H."/>
            <person name="Toyoda A."/>
            <person name="Uchiyama I."/>
            <person name="Itoh T."/>
            <person name="Takaki Y."/>
            <person name="Arai W."/>
            <person name="Nishi S."/>
            <person name="Kawai M."/>
            <person name="Shinya K."/>
            <person name="Ikeda H."/>
        </authorList>
    </citation>
    <scope>NUCLEOTIDE SEQUENCE [LARGE SCALE GENOMIC DNA]</scope>
    <source>
        <strain evidence="14 15">M497-1</strain>
    </source>
</reference>
<protein>
    <recommendedName>
        <fullName evidence="4">Succinate dehydrogenase cytochrome b556 subunit</fullName>
    </recommendedName>
</protein>
<dbReference type="AlphaFoldDB" id="A0AAU9AEH6"/>
<evidence type="ECO:0000256" key="7">
    <source>
        <dbReference type="ARBA" id="ARBA00022723"/>
    </source>
</evidence>
<dbReference type="PIRSF" id="PIRSF000178">
    <property type="entry name" value="SDH_cyt_b560"/>
    <property type="match status" value="1"/>
</dbReference>
<evidence type="ECO:0000313" key="15">
    <source>
        <dbReference type="Proteomes" id="UP000218824"/>
    </source>
</evidence>
<dbReference type="PANTHER" id="PTHR10978">
    <property type="entry name" value="SUCCINATE DEHYDROGENASE CYTOCHROME B560 SUBUNIT"/>
    <property type="match status" value="1"/>
</dbReference>
<evidence type="ECO:0000256" key="12">
    <source>
        <dbReference type="PIRSR" id="PIRSR000178-1"/>
    </source>
</evidence>